<evidence type="ECO:0000259" key="1">
    <source>
        <dbReference type="Pfam" id="PF04865"/>
    </source>
</evidence>
<dbReference type="Proteomes" id="UP001144471">
    <property type="component" value="Unassembled WGS sequence"/>
</dbReference>
<gene>
    <name evidence="2" type="ORF">PM10SUCC1_32270</name>
</gene>
<dbReference type="Pfam" id="PF04865">
    <property type="entry name" value="Baseplate_J"/>
    <property type="match status" value="1"/>
</dbReference>
<proteinExistence type="predicted"/>
<dbReference type="AlphaFoldDB" id="A0A9W6GMB2"/>
<reference evidence="2" key="1">
    <citation type="submission" date="2022-12" db="EMBL/GenBank/DDBJ databases">
        <title>Reference genome sequencing for broad-spectrum identification of bacterial and archaeal isolates by mass spectrometry.</title>
        <authorList>
            <person name="Sekiguchi Y."/>
            <person name="Tourlousse D.M."/>
        </authorList>
    </citation>
    <scope>NUCLEOTIDE SEQUENCE</scope>
    <source>
        <strain evidence="2">10succ1</strain>
    </source>
</reference>
<protein>
    <recommendedName>
        <fullName evidence="1">Baseplate protein J-like barrel domain-containing protein</fullName>
    </recommendedName>
</protein>
<dbReference type="EMBL" id="BSDY01000023">
    <property type="protein sequence ID" value="GLI57713.1"/>
    <property type="molecule type" value="Genomic_DNA"/>
</dbReference>
<dbReference type="InterPro" id="IPR006949">
    <property type="entry name" value="Barrel_Baseplate_J-like"/>
</dbReference>
<feature type="domain" description="Baseplate protein J-like barrel" evidence="1">
    <location>
        <begin position="101"/>
        <end position="182"/>
    </location>
</feature>
<organism evidence="2 3">
    <name type="scientific">Propionigenium maris DSM 9537</name>
    <dbReference type="NCBI Taxonomy" id="1123000"/>
    <lineage>
        <taxon>Bacteria</taxon>
        <taxon>Fusobacteriati</taxon>
        <taxon>Fusobacteriota</taxon>
        <taxon>Fusobacteriia</taxon>
        <taxon>Fusobacteriales</taxon>
        <taxon>Fusobacteriaceae</taxon>
        <taxon>Propionigenium</taxon>
    </lineage>
</organism>
<sequence length="394" mass="44087">MGVKYGVVPGVGFVRKTFDQRVEDCIARAKSAWGNSWEPQETAGEWMLIKNVLYEVDQAHQGQQELYTYMDDEAAKDNIQDSKYKLIGLKRKDKTYSFVVVNFVGTPGHIVKTGYLAKDSVKSKEYQLTEDVTFDANGNGSGQFKSLEKGEDSRIDPETLTIPITVDPDVNTITNLLASSGGLENETNDQFRARKERFLQESESSNAPAIRNAVLNLDSVSKCETYENYEATRMEEYDLEPGETRTIVQGINSEEVAKAIFSVVAAGIPTVGQYNYVVQGKNAQPKKTFFDLAINKIIYAKVEVSELADGQTLTPELQDQIKAIVLDYFANLNIKQTISATKLASLITSSIKEIFDCMVFINTTEDFTTWIRYIKPAYNEIGYTDIDKISVMST</sequence>
<comment type="caution">
    <text evidence="2">The sequence shown here is derived from an EMBL/GenBank/DDBJ whole genome shotgun (WGS) entry which is preliminary data.</text>
</comment>
<keyword evidence="3" id="KW-1185">Reference proteome</keyword>
<dbReference type="RefSeq" id="WP_281837389.1">
    <property type="nucleotide sequence ID" value="NZ_BSDY01000023.1"/>
</dbReference>
<evidence type="ECO:0000313" key="3">
    <source>
        <dbReference type="Proteomes" id="UP001144471"/>
    </source>
</evidence>
<accession>A0A9W6GMB2</accession>
<evidence type="ECO:0000313" key="2">
    <source>
        <dbReference type="EMBL" id="GLI57713.1"/>
    </source>
</evidence>
<name>A0A9W6GMB2_9FUSO</name>